<dbReference type="InterPro" id="IPR014710">
    <property type="entry name" value="RmlC-like_jellyroll"/>
</dbReference>
<dbReference type="Pfam" id="PF07883">
    <property type="entry name" value="Cupin_2"/>
    <property type="match status" value="1"/>
</dbReference>
<dbReference type="EMBL" id="JBHRUJ010000017">
    <property type="protein sequence ID" value="MFC3212246.1"/>
    <property type="molecule type" value="Genomic_DNA"/>
</dbReference>
<dbReference type="Gene3D" id="2.60.120.10">
    <property type="entry name" value="Jelly Rolls"/>
    <property type="match status" value="1"/>
</dbReference>
<evidence type="ECO:0000313" key="3">
    <source>
        <dbReference type="Proteomes" id="UP001595625"/>
    </source>
</evidence>
<sequence length="95" mass="10685">MVTREILSSEGSVMVVKVRLAEGFAGDVDQHPEEQVTYIVEGQLEFDVEGDKRILNPGDTQYIPSNSKHQVKVLKECVLLDVFTPIRKDLLAESR</sequence>
<dbReference type="SUPFAM" id="SSF51182">
    <property type="entry name" value="RmlC-like cupins"/>
    <property type="match status" value="1"/>
</dbReference>
<reference evidence="3" key="1">
    <citation type="journal article" date="2019" name="Int. J. Syst. Evol. Microbiol.">
        <title>The Global Catalogue of Microorganisms (GCM) 10K type strain sequencing project: providing services to taxonomists for standard genome sequencing and annotation.</title>
        <authorList>
            <consortium name="The Broad Institute Genomics Platform"/>
            <consortium name="The Broad Institute Genome Sequencing Center for Infectious Disease"/>
            <person name="Wu L."/>
            <person name="Ma J."/>
        </authorList>
    </citation>
    <scope>NUCLEOTIDE SEQUENCE [LARGE SCALE GENOMIC DNA]</scope>
    <source>
        <strain evidence="3">CCM 320</strain>
    </source>
</reference>
<comment type="caution">
    <text evidence="2">The sequence shown here is derived from an EMBL/GenBank/DDBJ whole genome shotgun (WGS) entry which is preliminary data.</text>
</comment>
<name>A0ABV7KRZ7_PLAOK</name>
<dbReference type="InterPro" id="IPR052535">
    <property type="entry name" value="Bacilysin_H2HPP_isomerase"/>
</dbReference>
<gene>
    <name evidence="2" type="ORF">ACFOEJ_14255</name>
</gene>
<protein>
    <submittedName>
        <fullName evidence="2">Cupin domain-containing protein</fullName>
    </submittedName>
</protein>
<proteinExistence type="predicted"/>
<dbReference type="RefSeq" id="WP_117312780.1">
    <property type="nucleotide sequence ID" value="NZ_CANNGD010000001.1"/>
</dbReference>
<dbReference type="Proteomes" id="UP001595625">
    <property type="component" value="Unassembled WGS sequence"/>
</dbReference>
<dbReference type="InterPro" id="IPR013096">
    <property type="entry name" value="Cupin_2"/>
</dbReference>
<accession>A0ABV7KRZ7</accession>
<dbReference type="PANTHER" id="PTHR40112">
    <property type="entry name" value="H2HPP ISOMERASE"/>
    <property type="match status" value="1"/>
</dbReference>
<feature type="domain" description="Cupin type-2" evidence="1">
    <location>
        <begin position="18"/>
        <end position="83"/>
    </location>
</feature>
<keyword evidence="3" id="KW-1185">Reference proteome</keyword>
<evidence type="ECO:0000259" key="1">
    <source>
        <dbReference type="Pfam" id="PF07883"/>
    </source>
</evidence>
<dbReference type="PIRSF" id="PIRSF029883">
    <property type="entry name" value="KdgF"/>
    <property type="match status" value="1"/>
</dbReference>
<organism evidence="2 3">
    <name type="scientific">Planomicrobium okeanokoites</name>
    <name type="common">Planococcus okeanokoites</name>
    <name type="synonym">Flavobacterium okeanokoites</name>
    <dbReference type="NCBI Taxonomy" id="244"/>
    <lineage>
        <taxon>Bacteria</taxon>
        <taxon>Bacillati</taxon>
        <taxon>Bacillota</taxon>
        <taxon>Bacilli</taxon>
        <taxon>Bacillales</taxon>
        <taxon>Caryophanaceae</taxon>
        <taxon>Planomicrobium</taxon>
    </lineage>
</organism>
<dbReference type="InterPro" id="IPR025499">
    <property type="entry name" value="KdgF"/>
</dbReference>
<dbReference type="PANTHER" id="PTHR40112:SF1">
    <property type="entry name" value="H2HPP ISOMERASE"/>
    <property type="match status" value="1"/>
</dbReference>
<dbReference type="InterPro" id="IPR011051">
    <property type="entry name" value="RmlC_Cupin_sf"/>
</dbReference>
<evidence type="ECO:0000313" key="2">
    <source>
        <dbReference type="EMBL" id="MFC3212246.1"/>
    </source>
</evidence>
<dbReference type="CDD" id="cd02238">
    <property type="entry name" value="cupin_KdgF"/>
    <property type="match status" value="1"/>
</dbReference>